<name>A0A840BYS2_9HYPH</name>
<sequence length="202" mass="22172">MIYDAVARDHGLPHDPFKALVAPRPIGWISSLNERGEANLAPYSFFNAFSTYPAIVGFSSEGQKDSVAFIAETGEFVCNIATYPLRDAMNATSAPLPRGVSEFEAAGLAPEPSRFVKPPRVRGIAAALECKRLQIIRLEDMDGRALDRWLVLGQVVGIYIDDRYLRDGLVDTAAMQPIARLGYHDYSVVDEVFSLVRPKGGN</sequence>
<dbReference type="GO" id="GO:0010181">
    <property type="term" value="F:FMN binding"/>
    <property type="evidence" value="ECO:0007669"/>
    <property type="project" value="InterPro"/>
</dbReference>
<feature type="domain" description="Flavin reductase like" evidence="1">
    <location>
        <begin position="19"/>
        <end position="166"/>
    </location>
</feature>
<dbReference type="GO" id="GO:0016646">
    <property type="term" value="F:oxidoreductase activity, acting on the CH-NH group of donors, NAD or NADP as acceptor"/>
    <property type="evidence" value="ECO:0007669"/>
    <property type="project" value="UniProtKB-ARBA"/>
</dbReference>
<dbReference type="SMART" id="SM00903">
    <property type="entry name" value="Flavin_Reduct"/>
    <property type="match status" value="1"/>
</dbReference>
<dbReference type="RefSeq" id="WP_019403239.1">
    <property type="nucleotide sequence ID" value="NZ_JACIEN010000003.1"/>
</dbReference>
<dbReference type="PANTHER" id="PTHR43812">
    <property type="entry name" value="BLR2425 PROTEIN"/>
    <property type="match status" value="1"/>
</dbReference>
<evidence type="ECO:0000313" key="2">
    <source>
        <dbReference type="EMBL" id="MBB4017713.1"/>
    </source>
</evidence>
<dbReference type="AlphaFoldDB" id="A0A840BYS2"/>
<dbReference type="EMBL" id="JACIEN010000003">
    <property type="protein sequence ID" value="MBB4017713.1"/>
    <property type="molecule type" value="Genomic_DNA"/>
</dbReference>
<dbReference type="Proteomes" id="UP000577362">
    <property type="component" value="Unassembled WGS sequence"/>
</dbReference>
<dbReference type="SUPFAM" id="SSF50475">
    <property type="entry name" value="FMN-binding split barrel"/>
    <property type="match status" value="1"/>
</dbReference>
<accession>A0A840BYS2</accession>
<comment type="caution">
    <text evidence="2">The sequence shown here is derived from an EMBL/GenBank/DDBJ whole genome shotgun (WGS) entry which is preliminary data.</text>
</comment>
<protein>
    <submittedName>
        <fullName evidence="2">Flavin reductase (DIM6/NTAB) family NADH-FMN oxidoreductase RutF</fullName>
    </submittedName>
</protein>
<reference evidence="2 3" key="1">
    <citation type="submission" date="2020-08" db="EMBL/GenBank/DDBJ databases">
        <title>Genomic Encyclopedia of Type Strains, Phase IV (KMG-IV): sequencing the most valuable type-strain genomes for metagenomic binning, comparative biology and taxonomic classification.</title>
        <authorList>
            <person name="Goeker M."/>
        </authorList>
    </citation>
    <scope>NUCLEOTIDE SEQUENCE [LARGE SCALE GENOMIC DNA]</scope>
    <source>
        <strain evidence="2 3">DSM 103737</strain>
    </source>
</reference>
<dbReference type="Pfam" id="PF01613">
    <property type="entry name" value="Flavin_Reduct"/>
    <property type="match status" value="1"/>
</dbReference>
<gene>
    <name evidence="2" type="ORF">GGR16_002747</name>
</gene>
<organism evidence="2 3">
    <name type="scientific">Chelatococcus caeni</name>
    <dbReference type="NCBI Taxonomy" id="1348468"/>
    <lineage>
        <taxon>Bacteria</taxon>
        <taxon>Pseudomonadati</taxon>
        <taxon>Pseudomonadota</taxon>
        <taxon>Alphaproteobacteria</taxon>
        <taxon>Hyphomicrobiales</taxon>
        <taxon>Chelatococcaceae</taxon>
        <taxon>Chelatococcus</taxon>
    </lineage>
</organism>
<keyword evidence="3" id="KW-1185">Reference proteome</keyword>
<dbReference type="InterPro" id="IPR002563">
    <property type="entry name" value="Flavin_Rdtase-like_dom"/>
</dbReference>
<proteinExistence type="predicted"/>
<dbReference type="Gene3D" id="2.30.110.10">
    <property type="entry name" value="Electron Transport, Fmn-binding Protein, Chain A"/>
    <property type="match status" value="1"/>
</dbReference>
<evidence type="ECO:0000259" key="1">
    <source>
        <dbReference type="SMART" id="SM00903"/>
    </source>
</evidence>
<dbReference type="InterPro" id="IPR012349">
    <property type="entry name" value="Split_barrel_FMN-bd"/>
</dbReference>
<evidence type="ECO:0000313" key="3">
    <source>
        <dbReference type="Proteomes" id="UP000577362"/>
    </source>
</evidence>
<dbReference type="PANTHER" id="PTHR43812:SF2">
    <property type="entry name" value="FLAVIN REDUCTASE LIKE DOMAIN-CONTAINING PROTEIN"/>
    <property type="match status" value="1"/>
</dbReference>